<organism evidence="3 4">
    <name type="scientific">Aristolochia fimbriata</name>
    <name type="common">White veined hardy Dutchman's pipe vine</name>
    <dbReference type="NCBI Taxonomy" id="158543"/>
    <lineage>
        <taxon>Eukaryota</taxon>
        <taxon>Viridiplantae</taxon>
        <taxon>Streptophyta</taxon>
        <taxon>Embryophyta</taxon>
        <taxon>Tracheophyta</taxon>
        <taxon>Spermatophyta</taxon>
        <taxon>Magnoliopsida</taxon>
        <taxon>Magnoliidae</taxon>
        <taxon>Piperales</taxon>
        <taxon>Aristolochiaceae</taxon>
        <taxon>Aristolochia</taxon>
    </lineage>
</organism>
<dbReference type="InterPro" id="IPR011990">
    <property type="entry name" value="TPR-like_helical_dom_sf"/>
</dbReference>
<dbReference type="Pfam" id="PF01535">
    <property type="entry name" value="PPR"/>
    <property type="match status" value="5"/>
</dbReference>
<dbReference type="InterPro" id="IPR046960">
    <property type="entry name" value="PPR_At4g14850-like_plant"/>
</dbReference>
<dbReference type="InterPro" id="IPR002885">
    <property type="entry name" value="PPR_rpt"/>
</dbReference>
<keyword evidence="1" id="KW-0677">Repeat</keyword>
<evidence type="ECO:0000256" key="2">
    <source>
        <dbReference type="PROSITE-ProRule" id="PRU00708"/>
    </source>
</evidence>
<protein>
    <recommendedName>
        <fullName evidence="5">Pentatricopeptide repeat-containing protein</fullName>
    </recommendedName>
</protein>
<evidence type="ECO:0000313" key="3">
    <source>
        <dbReference type="EMBL" id="KAG9443095.1"/>
    </source>
</evidence>
<sequence>MHIRKVLSCNQHLLLVEEFVSKSQWREVLSFYLVLKREDNVLDDSSFIPPILKACAKLQFFRQGTSVHAQVVKNGFGSYPSIVNSTMNFYIKCGSMCSALSVFSHSAVRDSVSWNVMIHGFMGQFAYAEGLSLFKRARVAGFEPNVSTLVLVLQACRTLGDILEGLNIHSLLIRKGFSSVLSIQNSLLSLYVKSGDIGIARALFDEMTDRDVISWSVMISGYAQNEKPNEAFRLFRQLCQSSEVNPDGVAIVSILQACSYTENKDQGMLVHGLVISRGFHSDTFVGNSLIDLYCNCFDIDCAYKVFNEMPHRNNVTWNSLISGLVHNERYEEALQLFNLMQRARFEADSVTLVSLLQVCRNLGKAVWCKCIHAIMLRMGLEMNILVLNSLLDGYSKCEKVDYARKLFQEIGQRNLISWSIMIKGLAQCGMPDEAMALFIEMILSEVKPSSVTMLGLIEACSVSAAVERSSWTHAKVIKTGLLDDVTIGTAILDMYGKCGDINSSRIAFKEMNEKNVVSWSAIIAACGINGQAQEAVSLFKEMISSGIHPNKVTVLSVLSACSHGGLVEEGWSIFNEMIQDHGFEPDSEHYSCMVDMLGRAKKLECGAELINKMPKGLNPGASVWGAFLSACRNYGNSELGQEAAMHVMELEPSSSAGYLLTSSMYSKEGKWTHAARMRSLVKEKCPKVTPGYSLLHVGQLACKFVATDWSHPQSLEIYKVVEDLHSYMVLEDSA</sequence>
<dbReference type="FunFam" id="1.25.40.10:FF:001079">
    <property type="entry name" value="Pentatricopeptide repeat-containing protein At2g17210"/>
    <property type="match status" value="1"/>
</dbReference>
<gene>
    <name evidence="3" type="ORF">H6P81_018949</name>
</gene>
<evidence type="ECO:0008006" key="5">
    <source>
        <dbReference type="Google" id="ProtNLM"/>
    </source>
</evidence>
<dbReference type="InterPro" id="IPR046848">
    <property type="entry name" value="E_motif"/>
</dbReference>
<evidence type="ECO:0000313" key="4">
    <source>
        <dbReference type="Proteomes" id="UP000825729"/>
    </source>
</evidence>
<dbReference type="InterPro" id="IPR046849">
    <property type="entry name" value="E2_motif"/>
</dbReference>
<dbReference type="AlphaFoldDB" id="A0AAV7E4P0"/>
<name>A0AAV7E4P0_ARIFI</name>
<dbReference type="Pfam" id="PF20430">
    <property type="entry name" value="Eplus_motif"/>
    <property type="match status" value="1"/>
</dbReference>
<feature type="repeat" description="PPR" evidence="2">
    <location>
        <begin position="414"/>
        <end position="448"/>
    </location>
</feature>
<dbReference type="GO" id="GO:0009451">
    <property type="term" value="P:RNA modification"/>
    <property type="evidence" value="ECO:0007669"/>
    <property type="project" value="InterPro"/>
</dbReference>
<dbReference type="GO" id="GO:0003723">
    <property type="term" value="F:RNA binding"/>
    <property type="evidence" value="ECO:0007669"/>
    <property type="project" value="InterPro"/>
</dbReference>
<dbReference type="PROSITE" id="PS51375">
    <property type="entry name" value="PPR"/>
    <property type="match status" value="6"/>
</dbReference>
<proteinExistence type="predicted"/>
<feature type="repeat" description="PPR" evidence="2">
    <location>
        <begin position="313"/>
        <end position="347"/>
    </location>
</feature>
<evidence type="ECO:0000256" key="1">
    <source>
        <dbReference type="ARBA" id="ARBA00022737"/>
    </source>
</evidence>
<comment type="caution">
    <text evidence="3">The sequence shown here is derived from an EMBL/GenBank/DDBJ whole genome shotgun (WGS) entry which is preliminary data.</text>
</comment>
<feature type="repeat" description="PPR" evidence="2">
    <location>
        <begin position="110"/>
        <end position="144"/>
    </location>
</feature>
<dbReference type="PANTHER" id="PTHR47926">
    <property type="entry name" value="PENTATRICOPEPTIDE REPEAT-CONTAINING PROTEIN"/>
    <property type="match status" value="1"/>
</dbReference>
<dbReference type="FunFam" id="1.25.40.10:FF:000073">
    <property type="entry name" value="Pentatricopeptide repeat-containing protein chloroplastic"/>
    <property type="match status" value="2"/>
</dbReference>
<feature type="repeat" description="PPR" evidence="2">
    <location>
        <begin position="550"/>
        <end position="585"/>
    </location>
</feature>
<accession>A0AAV7E4P0</accession>
<dbReference type="Pfam" id="PF20431">
    <property type="entry name" value="E_motif"/>
    <property type="match status" value="1"/>
</dbReference>
<dbReference type="PANTHER" id="PTHR47926:SF452">
    <property type="entry name" value="PENTATRICOPEPTIDE REPEAT-CONTAINING PROTEIN"/>
    <property type="match status" value="1"/>
</dbReference>
<feature type="repeat" description="PPR" evidence="2">
    <location>
        <begin position="211"/>
        <end position="246"/>
    </location>
</feature>
<dbReference type="Pfam" id="PF13041">
    <property type="entry name" value="PPR_2"/>
    <property type="match status" value="3"/>
</dbReference>
<dbReference type="NCBIfam" id="TIGR00756">
    <property type="entry name" value="PPR"/>
    <property type="match status" value="6"/>
</dbReference>
<keyword evidence="4" id="KW-1185">Reference proteome</keyword>
<feature type="repeat" description="PPR" evidence="2">
    <location>
        <begin position="515"/>
        <end position="549"/>
    </location>
</feature>
<dbReference type="FunFam" id="1.25.40.10:FF:000344">
    <property type="entry name" value="Pentatricopeptide repeat-containing protein"/>
    <property type="match status" value="1"/>
</dbReference>
<dbReference type="Gene3D" id="1.25.40.10">
    <property type="entry name" value="Tetratricopeptide repeat domain"/>
    <property type="match status" value="5"/>
</dbReference>
<dbReference type="Proteomes" id="UP000825729">
    <property type="component" value="Unassembled WGS sequence"/>
</dbReference>
<dbReference type="EMBL" id="JAINDJ010000007">
    <property type="protein sequence ID" value="KAG9443095.1"/>
    <property type="molecule type" value="Genomic_DNA"/>
</dbReference>
<reference evidence="3 4" key="1">
    <citation type="submission" date="2021-07" db="EMBL/GenBank/DDBJ databases">
        <title>The Aristolochia fimbriata genome: insights into angiosperm evolution, floral development and chemical biosynthesis.</title>
        <authorList>
            <person name="Jiao Y."/>
        </authorList>
    </citation>
    <scope>NUCLEOTIDE SEQUENCE [LARGE SCALE GENOMIC DNA]</scope>
    <source>
        <strain evidence="3">IBCAS-2021</strain>
        <tissue evidence="3">Leaf</tissue>
    </source>
</reference>